<dbReference type="AlphaFoldDB" id="A0A1A9N4E8"/>
<dbReference type="RefSeq" id="WP_064269495.1">
    <property type="nucleotide sequence ID" value="NZ_LXJZ01000184.1"/>
</dbReference>
<dbReference type="EMBL" id="LXKA01000329">
    <property type="protein sequence ID" value="OAJ57195.1"/>
    <property type="molecule type" value="Genomic_DNA"/>
</dbReference>
<dbReference type="Gene3D" id="3.90.1140.10">
    <property type="entry name" value="Cyclic phosphodiesterase"/>
    <property type="match status" value="1"/>
</dbReference>
<accession>A0A1A9N4E8</accession>
<evidence type="ECO:0000313" key="4">
    <source>
        <dbReference type="Proteomes" id="UP000078116"/>
    </source>
</evidence>
<protein>
    <recommendedName>
        <fullName evidence="5">2'-5' RNA ligase</fullName>
    </recommendedName>
</protein>
<dbReference type="SUPFAM" id="SSF55144">
    <property type="entry name" value="LigT-like"/>
    <property type="match status" value="1"/>
</dbReference>
<dbReference type="InterPro" id="IPR009097">
    <property type="entry name" value="Cyclic_Pdiesterase"/>
</dbReference>
<sequence>MSVSAFVVKVPAAEPLVGGLRTRLDASCRLGAPAHITVLFPFMPAADITPAALDQAQVALSEMPSFSFSLGVIGRFTGLREIPSTLFLAPDPPEPFVALTTTLVRSFPMFRPYGGTHEDIVPHLTVAHGDASDVHAASIELKQRLRTSSLISTACNAVVLLENASGRWREMHVFRLSQT</sequence>
<evidence type="ECO:0000313" key="1">
    <source>
        <dbReference type="EMBL" id="OAJ56771.1"/>
    </source>
</evidence>
<dbReference type="Pfam" id="PF13563">
    <property type="entry name" value="2_5_RNA_ligase2"/>
    <property type="match status" value="1"/>
</dbReference>
<dbReference type="EMBL" id="LXJZ01000184">
    <property type="protein sequence ID" value="OAJ56771.1"/>
    <property type="molecule type" value="Genomic_DNA"/>
</dbReference>
<keyword evidence="3" id="KW-1185">Reference proteome</keyword>
<dbReference type="STRING" id="1462993.A6V36_33305"/>
<evidence type="ECO:0000313" key="2">
    <source>
        <dbReference type="EMBL" id="OAJ57195.1"/>
    </source>
</evidence>
<dbReference type="Proteomes" id="UP000077961">
    <property type="component" value="Unassembled WGS sequence"/>
</dbReference>
<comment type="caution">
    <text evidence="2">The sequence shown here is derived from an EMBL/GenBank/DDBJ whole genome shotgun (WGS) entry which is preliminary data.</text>
</comment>
<name>A0A1A9N4E8_9BURK</name>
<organism evidence="2 4">
    <name type="scientific">Paraburkholderia ginsengiterrae</name>
    <dbReference type="NCBI Taxonomy" id="1462993"/>
    <lineage>
        <taxon>Bacteria</taxon>
        <taxon>Pseudomonadati</taxon>
        <taxon>Pseudomonadota</taxon>
        <taxon>Betaproteobacteria</taxon>
        <taxon>Burkholderiales</taxon>
        <taxon>Burkholderiaceae</taxon>
        <taxon>Paraburkholderia</taxon>
    </lineage>
</organism>
<gene>
    <name evidence="1" type="ORF">A6V36_33305</name>
    <name evidence="2" type="ORF">A6V37_30055</name>
</gene>
<evidence type="ECO:0008006" key="5">
    <source>
        <dbReference type="Google" id="ProtNLM"/>
    </source>
</evidence>
<reference evidence="3 4" key="1">
    <citation type="submission" date="2016-04" db="EMBL/GenBank/DDBJ databases">
        <title>Reclassification of Paraburkholderia panaciterrae (Farh et al. 2015) Dobritsa &amp; Samadpour 2016 as a later homotypic synonym of Paraburkholderia ginsengiterrae (Farh et al. 2015) Dobritsa &amp; Samadpour 2016.</title>
        <authorList>
            <person name="Dobritsa A.P."/>
            <person name="Kutumbaka K."/>
            <person name="Samadpour M."/>
        </authorList>
    </citation>
    <scope>NUCLEOTIDE SEQUENCE [LARGE SCALE GENOMIC DNA]</scope>
    <source>
        <strain evidence="2 4">DCY85</strain>
        <strain evidence="1 3">DCY85-1</strain>
    </source>
</reference>
<proteinExistence type="predicted"/>
<dbReference type="OrthoDB" id="7210484at2"/>
<evidence type="ECO:0000313" key="3">
    <source>
        <dbReference type="Proteomes" id="UP000077961"/>
    </source>
</evidence>
<dbReference type="Proteomes" id="UP000078116">
    <property type="component" value="Unassembled WGS sequence"/>
</dbReference>